<gene>
    <name evidence="1" type="ORF">CY34DRAFT_812279</name>
</gene>
<reference evidence="1 2" key="1">
    <citation type="submission" date="2014-04" db="EMBL/GenBank/DDBJ databases">
        <authorList>
            <consortium name="DOE Joint Genome Institute"/>
            <person name="Kuo A."/>
            <person name="Ruytinx J."/>
            <person name="Rineau F."/>
            <person name="Colpaert J."/>
            <person name="Kohler A."/>
            <person name="Nagy L.G."/>
            <person name="Floudas D."/>
            <person name="Copeland A."/>
            <person name="Barry K.W."/>
            <person name="Cichocki N."/>
            <person name="Veneault-Fourrey C."/>
            <person name="LaButti K."/>
            <person name="Lindquist E.A."/>
            <person name="Lipzen A."/>
            <person name="Lundell T."/>
            <person name="Morin E."/>
            <person name="Murat C."/>
            <person name="Sun H."/>
            <person name="Tunlid A."/>
            <person name="Henrissat B."/>
            <person name="Grigoriev I.V."/>
            <person name="Hibbett D.S."/>
            <person name="Martin F."/>
            <person name="Nordberg H.P."/>
            <person name="Cantor M.N."/>
            <person name="Hua S.X."/>
        </authorList>
    </citation>
    <scope>NUCLEOTIDE SEQUENCE [LARGE SCALE GENOMIC DNA]</scope>
    <source>
        <strain evidence="1 2">UH-Slu-Lm8-n1</strain>
    </source>
</reference>
<organism evidence="1 2">
    <name type="scientific">Suillus luteus UH-Slu-Lm8-n1</name>
    <dbReference type="NCBI Taxonomy" id="930992"/>
    <lineage>
        <taxon>Eukaryota</taxon>
        <taxon>Fungi</taxon>
        <taxon>Dikarya</taxon>
        <taxon>Basidiomycota</taxon>
        <taxon>Agaricomycotina</taxon>
        <taxon>Agaricomycetes</taxon>
        <taxon>Agaricomycetidae</taxon>
        <taxon>Boletales</taxon>
        <taxon>Suillineae</taxon>
        <taxon>Suillaceae</taxon>
        <taxon>Suillus</taxon>
    </lineage>
</organism>
<dbReference type="EMBL" id="KN835642">
    <property type="protein sequence ID" value="KIK35280.1"/>
    <property type="molecule type" value="Genomic_DNA"/>
</dbReference>
<dbReference type="InParanoid" id="A0A0C9ZCL7"/>
<dbReference type="Proteomes" id="UP000054485">
    <property type="component" value="Unassembled WGS sequence"/>
</dbReference>
<dbReference type="AlphaFoldDB" id="A0A0C9ZCL7"/>
<name>A0A0C9ZCL7_9AGAM</name>
<sequence length="92" mass="10385">MIRTVVSSPGPFQRRILQASILIPETSPKDLERALVRDPDGDPDAQMRLNQNNIAVLQHELNFFNSDEVPSAGRPAMWQYGERVTEVEYACS</sequence>
<evidence type="ECO:0000313" key="1">
    <source>
        <dbReference type="EMBL" id="KIK35280.1"/>
    </source>
</evidence>
<dbReference type="HOGENOM" id="CLU_2414776_0_0_1"/>
<evidence type="ECO:0000313" key="2">
    <source>
        <dbReference type="Proteomes" id="UP000054485"/>
    </source>
</evidence>
<accession>A0A0C9ZCL7</accession>
<keyword evidence="2" id="KW-1185">Reference proteome</keyword>
<proteinExistence type="predicted"/>
<reference evidence="2" key="2">
    <citation type="submission" date="2015-01" db="EMBL/GenBank/DDBJ databases">
        <title>Evolutionary Origins and Diversification of the Mycorrhizal Mutualists.</title>
        <authorList>
            <consortium name="DOE Joint Genome Institute"/>
            <consortium name="Mycorrhizal Genomics Consortium"/>
            <person name="Kohler A."/>
            <person name="Kuo A."/>
            <person name="Nagy L.G."/>
            <person name="Floudas D."/>
            <person name="Copeland A."/>
            <person name="Barry K.W."/>
            <person name="Cichocki N."/>
            <person name="Veneault-Fourrey C."/>
            <person name="LaButti K."/>
            <person name="Lindquist E.A."/>
            <person name="Lipzen A."/>
            <person name="Lundell T."/>
            <person name="Morin E."/>
            <person name="Murat C."/>
            <person name="Riley R."/>
            <person name="Ohm R."/>
            <person name="Sun H."/>
            <person name="Tunlid A."/>
            <person name="Henrissat B."/>
            <person name="Grigoriev I.V."/>
            <person name="Hibbett D.S."/>
            <person name="Martin F."/>
        </authorList>
    </citation>
    <scope>NUCLEOTIDE SEQUENCE [LARGE SCALE GENOMIC DNA]</scope>
    <source>
        <strain evidence="2">UH-Slu-Lm8-n1</strain>
    </source>
</reference>
<protein>
    <submittedName>
        <fullName evidence="1">Uncharacterized protein</fullName>
    </submittedName>
</protein>